<keyword evidence="4" id="KW-1133">Transmembrane helix</keyword>
<feature type="compositionally biased region" description="Polar residues" evidence="6">
    <location>
        <begin position="134"/>
        <end position="147"/>
    </location>
</feature>
<feature type="region of interest" description="Disordered" evidence="6">
    <location>
        <begin position="128"/>
        <end position="147"/>
    </location>
</feature>
<evidence type="ECO:0000256" key="4">
    <source>
        <dbReference type="ARBA" id="ARBA00022989"/>
    </source>
</evidence>
<evidence type="ECO:0000256" key="3">
    <source>
        <dbReference type="ARBA" id="ARBA00022692"/>
    </source>
</evidence>
<dbReference type="InterPro" id="IPR001204">
    <property type="entry name" value="Phos_transporter"/>
</dbReference>
<dbReference type="PANTHER" id="PTHR11101:SF80">
    <property type="entry name" value="PHOSPHATE TRANSPORTER"/>
    <property type="match status" value="1"/>
</dbReference>
<keyword evidence="5" id="KW-0472">Membrane</keyword>
<keyword evidence="2" id="KW-0813">Transport</keyword>
<keyword evidence="8" id="KW-1185">Reference proteome</keyword>
<dbReference type="PATRIC" id="fig|1469144.10.peg.301"/>
<feature type="region of interest" description="Disordered" evidence="6">
    <location>
        <begin position="170"/>
        <end position="209"/>
    </location>
</feature>
<dbReference type="GO" id="GO:0016020">
    <property type="term" value="C:membrane"/>
    <property type="evidence" value="ECO:0007669"/>
    <property type="project" value="UniProtKB-SubCell"/>
</dbReference>
<dbReference type="AlphaFoldDB" id="A0A132ML63"/>
<keyword evidence="3" id="KW-0812">Transmembrane</keyword>
<dbReference type="STRING" id="1469144.LI90_227"/>
<protein>
    <submittedName>
        <fullName evidence="7">Putative low-affinity inorganic phosphate transporter</fullName>
    </submittedName>
</protein>
<comment type="caution">
    <text evidence="7">The sequence shown here is derived from an EMBL/GenBank/DDBJ whole genome shotgun (WGS) entry which is preliminary data.</text>
</comment>
<dbReference type="GO" id="GO:0005315">
    <property type="term" value="F:phosphate transmembrane transporter activity"/>
    <property type="evidence" value="ECO:0007669"/>
    <property type="project" value="InterPro"/>
</dbReference>
<organism evidence="7 8">
    <name type="scientific">Carbonactinospora thermoautotrophica</name>
    <dbReference type="NCBI Taxonomy" id="1469144"/>
    <lineage>
        <taxon>Bacteria</taxon>
        <taxon>Bacillati</taxon>
        <taxon>Actinomycetota</taxon>
        <taxon>Actinomycetes</taxon>
        <taxon>Kitasatosporales</taxon>
        <taxon>Carbonactinosporaceae</taxon>
        <taxon>Carbonactinospora</taxon>
    </lineage>
</organism>
<sequence>MELTALIAIVAIALIFDFTNGFHDAANAIATSIGTRALTPRIALVLAAVMNLVEAMLSTGVAKTVGSGIIAGGDPGLGAGPRGCGRGDRVERLHLVLRAADLLLPRADRRPGRGRGMICGRATPFVASHRTRNAGPTEQGSGRSRSLNPWMYVYEPVGGPADERSTVCRNGTAPRETAPGLLAHPGLCPGRRRGRPGHLNARSGPGGPR</sequence>
<evidence type="ECO:0000256" key="1">
    <source>
        <dbReference type="ARBA" id="ARBA00004141"/>
    </source>
</evidence>
<accession>A0A132ML63</accession>
<proteinExistence type="predicted"/>
<dbReference type="EMBL" id="LAXD01000001">
    <property type="protein sequence ID" value="KWW98600.1"/>
    <property type="molecule type" value="Genomic_DNA"/>
</dbReference>
<evidence type="ECO:0000256" key="5">
    <source>
        <dbReference type="ARBA" id="ARBA00023136"/>
    </source>
</evidence>
<dbReference type="Pfam" id="PF01384">
    <property type="entry name" value="PHO4"/>
    <property type="match status" value="1"/>
</dbReference>
<name>A0A132ML63_9ACTN</name>
<dbReference type="GO" id="GO:0035435">
    <property type="term" value="P:phosphate ion transmembrane transport"/>
    <property type="evidence" value="ECO:0007669"/>
    <property type="project" value="TreeGrafter"/>
</dbReference>
<evidence type="ECO:0000256" key="2">
    <source>
        <dbReference type="ARBA" id="ARBA00022448"/>
    </source>
</evidence>
<evidence type="ECO:0000313" key="8">
    <source>
        <dbReference type="Proteomes" id="UP000070188"/>
    </source>
</evidence>
<evidence type="ECO:0000313" key="7">
    <source>
        <dbReference type="EMBL" id="KWW98600.1"/>
    </source>
</evidence>
<dbReference type="Proteomes" id="UP000070188">
    <property type="component" value="Unassembled WGS sequence"/>
</dbReference>
<gene>
    <name evidence="7" type="ORF">LI90_227</name>
</gene>
<comment type="subcellular location">
    <subcellularLocation>
        <location evidence="1">Membrane</location>
        <topology evidence="1">Multi-pass membrane protein</topology>
    </subcellularLocation>
</comment>
<reference evidence="8" key="1">
    <citation type="submission" date="2015-04" db="EMBL/GenBank/DDBJ databases">
        <title>Physiological reanalysis, assessment of diazotrophy, and genome sequences of multiple isolates of Streptomyces thermoautotrophicus.</title>
        <authorList>
            <person name="MacKellar D.C."/>
            <person name="Lieber L."/>
            <person name="Norman J."/>
            <person name="Bolger A."/>
            <person name="Tobin C."/>
            <person name="Murray J.W."/>
            <person name="Chang R."/>
            <person name="Ford T."/>
            <person name="Nguyen P.Q."/>
            <person name="Woodward J."/>
            <person name="Permingeat H."/>
            <person name="Joshi N.S."/>
            <person name="Silver P.A."/>
            <person name="Usadel B."/>
            <person name="Rutherford A.W."/>
            <person name="Friesen M."/>
            <person name="Prell J."/>
        </authorList>
    </citation>
    <scope>NUCLEOTIDE SEQUENCE [LARGE SCALE GENOMIC DNA]</scope>
    <source>
        <strain evidence="8">H1</strain>
    </source>
</reference>
<evidence type="ECO:0000256" key="6">
    <source>
        <dbReference type="SAM" id="MobiDB-lite"/>
    </source>
</evidence>
<dbReference type="PANTHER" id="PTHR11101">
    <property type="entry name" value="PHOSPHATE TRANSPORTER"/>
    <property type="match status" value="1"/>
</dbReference>